<name>A0A5B6VFB1_9ROSI</name>
<sequence length="126" mass="14796">MTPFWRLKLKLKTTPFYNRYLIPRPAIAPVKLWSSGHHDGRLSLSTALPFTVAERHRFERSDLWSPNLREYSPKTLKKTQKAQNSWLLGFKNPKKENNPPPTVAEYKLSALERSLEEMGRALFPFW</sequence>
<keyword evidence="2" id="KW-1185">Reference proteome</keyword>
<dbReference type="Proteomes" id="UP000325315">
    <property type="component" value="Unassembled WGS sequence"/>
</dbReference>
<dbReference type="AlphaFoldDB" id="A0A5B6VFB1"/>
<organism evidence="1 2">
    <name type="scientific">Gossypium australe</name>
    <dbReference type="NCBI Taxonomy" id="47621"/>
    <lineage>
        <taxon>Eukaryota</taxon>
        <taxon>Viridiplantae</taxon>
        <taxon>Streptophyta</taxon>
        <taxon>Embryophyta</taxon>
        <taxon>Tracheophyta</taxon>
        <taxon>Spermatophyta</taxon>
        <taxon>Magnoliopsida</taxon>
        <taxon>eudicotyledons</taxon>
        <taxon>Gunneridae</taxon>
        <taxon>Pentapetalae</taxon>
        <taxon>rosids</taxon>
        <taxon>malvids</taxon>
        <taxon>Malvales</taxon>
        <taxon>Malvaceae</taxon>
        <taxon>Malvoideae</taxon>
        <taxon>Gossypium</taxon>
    </lineage>
</organism>
<evidence type="ECO:0000313" key="2">
    <source>
        <dbReference type="Proteomes" id="UP000325315"/>
    </source>
</evidence>
<protein>
    <submittedName>
        <fullName evidence="1">Uncharacterized protein</fullName>
    </submittedName>
</protein>
<proteinExistence type="predicted"/>
<evidence type="ECO:0000313" key="1">
    <source>
        <dbReference type="EMBL" id="KAA3467761.1"/>
    </source>
</evidence>
<dbReference type="EMBL" id="SMMG02000007">
    <property type="protein sequence ID" value="KAA3467761.1"/>
    <property type="molecule type" value="Genomic_DNA"/>
</dbReference>
<reference evidence="2" key="1">
    <citation type="journal article" date="2019" name="Plant Biotechnol. J.">
        <title>Genome sequencing of the Australian wild diploid species Gossypium australe highlights disease resistance and delayed gland morphogenesis.</title>
        <authorList>
            <person name="Cai Y."/>
            <person name="Cai X."/>
            <person name="Wang Q."/>
            <person name="Wang P."/>
            <person name="Zhang Y."/>
            <person name="Cai C."/>
            <person name="Xu Y."/>
            <person name="Wang K."/>
            <person name="Zhou Z."/>
            <person name="Wang C."/>
            <person name="Geng S."/>
            <person name="Li B."/>
            <person name="Dong Q."/>
            <person name="Hou Y."/>
            <person name="Wang H."/>
            <person name="Ai P."/>
            <person name="Liu Z."/>
            <person name="Yi F."/>
            <person name="Sun M."/>
            <person name="An G."/>
            <person name="Cheng J."/>
            <person name="Zhang Y."/>
            <person name="Shi Q."/>
            <person name="Xie Y."/>
            <person name="Shi X."/>
            <person name="Chang Y."/>
            <person name="Huang F."/>
            <person name="Chen Y."/>
            <person name="Hong S."/>
            <person name="Mi L."/>
            <person name="Sun Q."/>
            <person name="Zhang L."/>
            <person name="Zhou B."/>
            <person name="Peng R."/>
            <person name="Zhang X."/>
            <person name="Liu F."/>
        </authorList>
    </citation>
    <scope>NUCLEOTIDE SEQUENCE [LARGE SCALE GENOMIC DNA]</scope>
    <source>
        <strain evidence="2">cv. PA1801</strain>
    </source>
</reference>
<accession>A0A5B6VFB1</accession>
<gene>
    <name evidence="1" type="ORF">EPI10_002744</name>
</gene>
<comment type="caution">
    <text evidence="1">The sequence shown here is derived from an EMBL/GenBank/DDBJ whole genome shotgun (WGS) entry which is preliminary data.</text>
</comment>